<feature type="transmembrane region" description="Helical" evidence="7">
    <location>
        <begin position="18"/>
        <end position="44"/>
    </location>
</feature>
<dbReference type="PROSITE" id="PS00211">
    <property type="entry name" value="ABC_TRANSPORTER_1"/>
    <property type="match status" value="1"/>
</dbReference>
<feature type="domain" description="ABC transporter" evidence="8">
    <location>
        <begin position="337"/>
        <end position="566"/>
    </location>
</feature>
<dbReference type="EMBL" id="MIJE01000008">
    <property type="protein sequence ID" value="OEF97619.1"/>
    <property type="molecule type" value="Genomic_DNA"/>
</dbReference>
<dbReference type="GO" id="GO:0034040">
    <property type="term" value="F:ATPase-coupled lipid transmembrane transporter activity"/>
    <property type="evidence" value="ECO:0007669"/>
    <property type="project" value="TreeGrafter"/>
</dbReference>
<gene>
    <name evidence="10" type="ORF">BHF68_14585</name>
</gene>
<dbReference type="NCBIfam" id="TIGR02868">
    <property type="entry name" value="CydC"/>
    <property type="match status" value="1"/>
</dbReference>
<reference evidence="10 11" key="1">
    <citation type="submission" date="2016-09" db="EMBL/GenBank/DDBJ databases">
        <title>Draft genome sequence for the type strain of Desulfuribacillus alkaliarsenatis AHT28, an obligately anaerobic, sulfidogenic bacterium isolated from Russian soda lake sediments.</title>
        <authorList>
            <person name="Abin C.A."/>
            <person name="Hollibaugh J.T."/>
        </authorList>
    </citation>
    <scope>NUCLEOTIDE SEQUENCE [LARGE SCALE GENOMIC DNA]</scope>
    <source>
        <strain evidence="10 11">AHT28</strain>
    </source>
</reference>
<dbReference type="SMART" id="SM00382">
    <property type="entry name" value="AAA"/>
    <property type="match status" value="1"/>
</dbReference>
<dbReference type="InterPro" id="IPR017871">
    <property type="entry name" value="ABC_transporter-like_CS"/>
</dbReference>
<dbReference type="InterPro" id="IPR027417">
    <property type="entry name" value="P-loop_NTPase"/>
</dbReference>
<protein>
    <submittedName>
        <fullName evidence="10">Thiol reductant ABC exporter subunit CydC</fullName>
    </submittedName>
</protein>
<feature type="transmembrane region" description="Helical" evidence="7">
    <location>
        <begin position="271"/>
        <end position="296"/>
    </location>
</feature>
<dbReference type="PROSITE" id="PS50893">
    <property type="entry name" value="ABC_TRANSPORTER_2"/>
    <property type="match status" value="1"/>
</dbReference>
<comment type="caution">
    <text evidence="10">The sequence shown here is derived from an EMBL/GenBank/DDBJ whole genome shotgun (WGS) entry which is preliminary data.</text>
</comment>
<evidence type="ECO:0000313" key="10">
    <source>
        <dbReference type="EMBL" id="OEF97619.1"/>
    </source>
</evidence>
<dbReference type="Proteomes" id="UP000094296">
    <property type="component" value="Unassembled WGS sequence"/>
</dbReference>
<evidence type="ECO:0000256" key="2">
    <source>
        <dbReference type="ARBA" id="ARBA00022692"/>
    </source>
</evidence>
<dbReference type="GO" id="GO:0034775">
    <property type="term" value="P:glutathione transmembrane transport"/>
    <property type="evidence" value="ECO:0007669"/>
    <property type="project" value="InterPro"/>
</dbReference>
<feature type="transmembrane region" description="Helical" evidence="7">
    <location>
        <begin position="160"/>
        <end position="181"/>
    </location>
</feature>
<dbReference type="InterPro" id="IPR039421">
    <property type="entry name" value="Type_1_exporter"/>
</dbReference>
<evidence type="ECO:0000313" key="11">
    <source>
        <dbReference type="Proteomes" id="UP000094296"/>
    </source>
</evidence>
<evidence type="ECO:0000256" key="7">
    <source>
        <dbReference type="SAM" id="Phobius"/>
    </source>
</evidence>
<dbReference type="InterPro" id="IPR036640">
    <property type="entry name" value="ABC1_TM_sf"/>
</dbReference>
<keyword evidence="2 7" id="KW-0812">Transmembrane</keyword>
<feature type="transmembrane region" description="Helical" evidence="7">
    <location>
        <begin position="133"/>
        <end position="154"/>
    </location>
</feature>
<dbReference type="STRING" id="766136.BHF68_14585"/>
<feature type="domain" description="ABC transmembrane type-1" evidence="9">
    <location>
        <begin position="19"/>
        <end position="302"/>
    </location>
</feature>
<dbReference type="InterPro" id="IPR003593">
    <property type="entry name" value="AAA+_ATPase"/>
</dbReference>
<dbReference type="Gene3D" id="1.20.1560.10">
    <property type="entry name" value="ABC transporter type 1, transmembrane domain"/>
    <property type="match status" value="1"/>
</dbReference>
<comment type="subcellular location">
    <subcellularLocation>
        <location evidence="1">Cell membrane</location>
        <topology evidence="1">Multi-pass membrane protein</topology>
    </subcellularLocation>
</comment>
<keyword evidence="3" id="KW-0547">Nucleotide-binding</keyword>
<dbReference type="Pfam" id="PF00664">
    <property type="entry name" value="ABC_membrane"/>
    <property type="match status" value="1"/>
</dbReference>
<evidence type="ECO:0000256" key="5">
    <source>
        <dbReference type="ARBA" id="ARBA00022989"/>
    </source>
</evidence>
<dbReference type="Pfam" id="PF00005">
    <property type="entry name" value="ABC_tran"/>
    <property type="match status" value="1"/>
</dbReference>
<evidence type="ECO:0000256" key="3">
    <source>
        <dbReference type="ARBA" id="ARBA00022741"/>
    </source>
</evidence>
<feature type="transmembrane region" description="Helical" evidence="7">
    <location>
        <begin position="245"/>
        <end position="265"/>
    </location>
</feature>
<dbReference type="PROSITE" id="PS50929">
    <property type="entry name" value="ABC_TM1F"/>
    <property type="match status" value="1"/>
</dbReference>
<dbReference type="CDD" id="cd18585">
    <property type="entry name" value="ABC_6TM_CydC"/>
    <property type="match status" value="1"/>
</dbReference>
<dbReference type="PANTHER" id="PTHR24221:SF653">
    <property type="entry name" value="TRANSPORT ATP-BINDING PROTEIN CYDC"/>
    <property type="match status" value="1"/>
</dbReference>
<sequence>MRELGTVIKLMVTEKKNIFLAIVFGFLAAISSVGLMGTGGYLISQAALQPPLYTLTITIVSVRFFGLARAGARYVERYVSHKATFSILGKLRVYFYDKMEPLAPAIFMNYRSGDILSRVVADVESLQYFFLRVVYPPLVMLVVFLATGILLLTFSWQMAIALIGGLLIVGILLPALLTYATKNNGYQLRHKRSELSSQATEFFFGFVDLKMNRQLKHKQSELEHTSRELIKEQEKNSNITGVGESLALVGSFLTAWVVLIIGIVLVEAGHINGVFLAMLVLVALTVFEAATPVAALPSHLEESRIAASRLFNLTGQQPIQLEQQLIQDVDDKTPVPIAFQNVHFAYPNEERKALQGINYTLEPGKKVAIVGPSGSGKSSIVNLLLKYYESFEGSIRLGEIELANYTPEAARQFFGVVSQANHFFHASVRQNLLLAKPQATDEELAQVLAQVQLEHISLDDILSEKGASLSGGERQRLAIARMILKDAPMLLLDEPTTGLDSITEQEVLSVLWPQIAKKSVIYITHRLVGLEKMDEILVINKGQIIEQGSFAELMHNQGYFYQLKQLEAERIG</sequence>
<keyword evidence="11" id="KW-1185">Reference proteome</keyword>
<evidence type="ECO:0000259" key="8">
    <source>
        <dbReference type="PROSITE" id="PS50893"/>
    </source>
</evidence>
<dbReference type="GO" id="GO:0005524">
    <property type="term" value="F:ATP binding"/>
    <property type="evidence" value="ECO:0007669"/>
    <property type="project" value="UniProtKB-KW"/>
</dbReference>
<keyword evidence="5 7" id="KW-1133">Transmembrane helix</keyword>
<dbReference type="PANTHER" id="PTHR24221">
    <property type="entry name" value="ATP-BINDING CASSETTE SUB-FAMILY B"/>
    <property type="match status" value="1"/>
</dbReference>
<dbReference type="InterPro" id="IPR014223">
    <property type="entry name" value="ABC_CydC/D"/>
</dbReference>
<keyword evidence="4" id="KW-0067">ATP-binding</keyword>
<dbReference type="GO" id="GO:0005886">
    <property type="term" value="C:plasma membrane"/>
    <property type="evidence" value="ECO:0007669"/>
    <property type="project" value="UniProtKB-SubCell"/>
</dbReference>
<keyword evidence="6 7" id="KW-0472">Membrane</keyword>
<dbReference type="GO" id="GO:0045454">
    <property type="term" value="P:cell redox homeostasis"/>
    <property type="evidence" value="ECO:0007669"/>
    <property type="project" value="InterPro"/>
</dbReference>
<proteinExistence type="predicted"/>
<evidence type="ECO:0000259" key="9">
    <source>
        <dbReference type="PROSITE" id="PS50929"/>
    </source>
</evidence>
<dbReference type="InterPro" id="IPR011527">
    <property type="entry name" value="ABC1_TM_dom"/>
</dbReference>
<dbReference type="SUPFAM" id="SSF52540">
    <property type="entry name" value="P-loop containing nucleoside triphosphate hydrolases"/>
    <property type="match status" value="1"/>
</dbReference>
<evidence type="ECO:0000256" key="1">
    <source>
        <dbReference type="ARBA" id="ARBA00004651"/>
    </source>
</evidence>
<evidence type="ECO:0000256" key="6">
    <source>
        <dbReference type="ARBA" id="ARBA00023136"/>
    </source>
</evidence>
<dbReference type="GO" id="GO:0140359">
    <property type="term" value="F:ABC-type transporter activity"/>
    <property type="evidence" value="ECO:0007669"/>
    <property type="project" value="InterPro"/>
</dbReference>
<dbReference type="GO" id="GO:0016887">
    <property type="term" value="F:ATP hydrolysis activity"/>
    <property type="evidence" value="ECO:0007669"/>
    <property type="project" value="InterPro"/>
</dbReference>
<organism evidence="10 11">
    <name type="scientific">Desulfuribacillus alkaliarsenatis</name>
    <dbReference type="NCBI Taxonomy" id="766136"/>
    <lineage>
        <taxon>Bacteria</taxon>
        <taxon>Bacillati</taxon>
        <taxon>Bacillota</taxon>
        <taxon>Desulfuribacillia</taxon>
        <taxon>Desulfuribacillales</taxon>
        <taxon>Desulfuribacillaceae</taxon>
        <taxon>Desulfuribacillus</taxon>
    </lineage>
</organism>
<dbReference type="InterPro" id="IPR003439">
    <property type="entry name" value="ABC_transporter-like_ATP-bd"/>
</dbReference>
<evidence type="ECO:0000256" key="4">
    <source>
        <dbReference type="ARBA" id="ARBA00022840"/>
    </source>
</evidence>
<name>A0A1E5G3H5_9FIRM</name>
<dbReference type="Gene3D" id="3.40.50.300">
    <property type="entry name" value="P-loop containing nucleotide triphosphate hydrolases"/>
    <property type="match status" value="1"/>
</dbReference>
<accession>A0A1E5G3H5</accession>
<dbReference type="RefSeq" id="WP_069642674.1">
    <property type="nucleotide sequence ID" value="NZ_MIJE01000008.1"/>
</dbReference>
<dbReference type="SUPFAM" id="SSF90123">
    <property type="entry name" value="ABC transporter transmembrane region"/>
    <property type="match status" value="1"/>
</dbReference>
<dbReference type="AlphaFoldDB" id="A0A1E5G3H5"/>
<dbReference type="OrthoDB" id="9802264at2"/>